<feature type="region of interest" description="Disordered" evidence="1">
    <location>
        <begin position="218"/>
        <end position="269"/>
    </location>
</feature>
<feature type="compositionally biased region" description="Basic and acidic residues" evidence="1">
    <location>
        <begin position="218"/>
        <end position="228"/>
    </location>
</feature>
<feature type="compositionally biased region" description="Low complexity" evidence="1">
    <location>
        <begin position="544"/>
        <end position="553"/>
    </location>
</feature>
<name>A0A0B7F6E5_THACB</name>
<dbReference type="EMBL" id="LN679100">
    <property type="protein sequence ID" value="CEL51778.1"/>
    <property type="molecule type" value="Genomic_DNA"/>
</dbReference>
<proteinExistence type="predicted"/>
<feature type="compositionally biased region" description="Polar residues" evidence="1">
    <location>
        <begin position="408"/>
        <end position="448"/>
    </location>
</feature>
<feature type="compositionally biased region" description="Polar residues" evidence="1">
    <location>
        <begin position="302"/>
        <end position="312"/>
    </location>
</feature>
<dbReference type="Gene3D" id="1.10.20.10">
    <property type="entry name" value="Histone, subunit A"/>
    <property type="match status" value="1"/>
</dbReference>
<gene>
    <name evidence="2" type="ORF">RSOLAG1IB_00313</name>
</gene>
<feature type="compositionally biased region" description="Basic and acidic residues" evidence="1">
    <location>
        <begin position="313"/>
        <end position="323"/>
    </location>
</feature>
<dbReference type="STRING" id="1108050.A0A0B7F6E5"/>
<feature type="region of interest" description="Disordered" evidence="1">
    <location>
        <begin position="930"/>
        <end position="958"/>
    </location>
</feature>
<feature type="region of interest" description="Disordered" evidence="1">
    <location>
        <begin position="998"/>
        <end position="1048"/>
    </location>
</feature>
<feature type="region of interest" description="Disordered" evidence="1">
    <location>
        <begin position="660"/>
        <end position="733"/>
    </location>
</feature>
<protein>
    <recommendedName>
        <fullName evidence="4">Centromere protein Scm3</fullName>
    </recommendedName>
</protein>
<evidence type="ECO:0008006" key="4">
    <source>
        <dbReference type="Google" id="ProtNLM"/>
    </source>
</evidence>
<feature type="compositionally biased region" description="Acidic residues" evidence="1">
    <location>
        <begin position="365"/>
        <end position="382"/>
    </location>
</feature>
<dbReference type="InterPro" id="IPR009072">
    <property type="entry name" value="Histone-fold"/>
</dbReference>
<feature type="region of interest" description="Disordered" evidence="1">
    <location>
        <begin position="867"/>
        <end position="918"/>
    </location>
</feature>
<dbReference type="AlphaFoldDB" id="A0A0B7F6E5"/>
<feature type="compositionally biased region" description="Low complexity" evidence="1">
    <location>
        <begin position="888"/>
        <end position="899"/>
    </location>
</feature>
<evidence type="ECO:0000256" key="1">
    <source>
        <dbReference type="SAM" id="MobiDB-lite"/>
    </source>
</evidence>
<feature type="region of interest" description="Disordered" evidence="1">
    <location>
        <begin position="544"/>
        <end position="623"/>
    </location>
</feature>
<evidence type="ECO:0000313" key="3">
    <source>
        <dbReference type="Proteomes" id="UP000059188"/>
    </source>
</evidence>
<feature type="compositionally biased region" description="Acidic residues" evidence="1">
    <location>
        <begin position="152"/>
        <end position="179"/>
    </location>
</feature>
<accession>A0A0B7F6E5</accession>
<dbReference type="InterPro" id="IPR018465">
    <property type="entry name" value="Scm3/HJURP"/>
</dbReference>
<organism evidence="2 3">
    <name type="scientific">Thanatephorus cucumeris (strain AG1-IB / isolate 7/3/14)</name>
    <name type="common">Lettuce bottom rot fungus</name>
    <name type="synonym">Rhizoctonia solani</name>
    <dbReference type="NCBI Taxonomy" id="1108050"/>
    <lineage>
        <taxon>Eukaryota</taxon>
        <taxon>Fungi</taxon>
        <taxon>Dikarya</taxon>
        <taxon>Basidiomycota</taxon>
        <taxon>Agaricomycotina</taxon>
        <taxon>Agaricomycetes</taxon>
        <taxon>Cantharellales</taxon>
        <taxon>Ceratobasidiaceae</taxon>
        <taxon>Rhizoctonia</taxon>
        <taxon>Rhizoctonia solani AG-1</taxon>
    </lineage>
</organism>
<feature type="compositionally biased region" description="Polar residues" evidence="1">
    <location>
        <begin position="596"/>
        <end position="616"/>
    </location>
</feature>
<dbReference type="Proteomes" id="UP000059188">
    <property type="component" value="Unassembled WGS sequence"/>
</dbReference>
<feature type="region of interest" description="Disordered" evidence="1">
    <location>
        <begin position="143"/>
        <end position="206"/>
    </location>
</feature>
<sequence>MVFDATAKVFSSPQAASELSSHASTSAAMPTTPVATAHPAKRRRTTQPRTMSSTPASSPAPTPIIDLDALDAARRRAAGRVMSLWESLAQKYARPIEDDDEIDILTGKICKDRGVLRSVSERGWKIGSFGEALEVEPLVLVSEGETETGASEADDEGEGEDETEGEEAEGTEGGEEDPLGDWSYDWQYRVLPPPRPELSPQDAEDLREFLAAENAIKENLRKAGKRPESDDDDDIVYLGDSLHNTDGTLRDDETSDDEFASMALTDNSTIRYMKYEDDDDDELDDVEPMASILGALALGRSPNKQTARLSTPRQKDEEMDNKRAPLLAPSQDTKPGPSRLDIGSQANVAHPSIGISHTNGYSGVDVDDDLIVIDSDSDDEPEPTNKSGSKSEQVRETNAPKPIPPVDTHTSSMPIQRTPSKTLATGPTLASGNSRNLPIRPTQLSRTTITGATSSLELSDGKYCTPNLKHAPSFLSEPPTPNSPITKKRTSNHALGKSTSSSRTPFSATTGIFPSLSGGVLGSGSATVSTTPIKDQSIQSLMAAADSYSSSSSMQEHEGEDSNKTARYKAPLPRTDFGEKQIVTAHRGSPSHRDTQGSNIPASTSAAPLSSNQSKSPLKRRKKAVVVEVVLPIPRKASKFKTESATPSLSLALNDTALATAAATPSKRSRSQSSNSARDPKRPDRAPGSGHPALSGSLIVRSGIESSLKRKRSSDSAERPEVADGTLEPQRSIGSTGLGLGQCHPYCPSGSSEHDQPIICCSTHPQHHSGLHSHHRTPSHPAHAMCSTHHYPSIPVHQHQHQHQHLHTHLPYPLPQLPFNANELTEAAFKLIHGLSTFHQASGVSGSSGSGSGFWFSGAHLPFGLASSGHSGPSSETLTPKLEESSSQEKISSESVPSSQEHERKAKASGSSIDEKPAKLVSARIDQVLRSSSSHPEGLAPVIPNSSLQTHTGNAETATSVATPTEPYDMKMNFPEREMSVIDIDSDSDDELAVCDAGTGSMRWEPPVKKEVDPGVGDTFKSQPEPRRTLTDCQPSTRTSPVKLKRMP</sequence>
<feature type="compositionally biased region" description="Polar residues" evidence="1">
    <location>
        <begin position="497"/>
        <end position="507"/>
    </location>
</feature>
<dbReference type="GO" id="GO:0042393">
    <property type="term" value="F:histone binding"/>
    <property type="evidence" value="ECO:0007669"/>
    <property type="project" value="InterPro"/>
</dbReference>
<feature type="compositionally biased region" description="Low complexity" evidence="1">
    <location>
        <begin position="660"/>
        <end position="677"/>
    </location>
</feature>
<feature type="compositionally biased region" description="Basic and acidic residues" evidence="1">
    <location>
        <begin position="555"/>
        <end position="564"/>
    </location>
</feature>
<dbReference type="Pfam" id="PF10384">
    <property type="entry name" value="Scm3"/>
    <property type="match status" value="1"/>
</dbReference>
<feature type="compositionally biased region" description="Basic and acidic residues" evidence="1">
    <location>
        <begin position="713"/>
        <end position="722"/>
    </location>
</feature>
<feature type="compositionally biased region" description="Polar residues" evidence="1">
    <location>
        <begin position="9"/>
        <end position="29"/>
    </location>
</feature>
<keyword evidence="3" id="KW-1185">Reference proteome</keyword>
<dbReference type="OrthoDB" id="2420608at2759"/>
<feature type="compositionally biased region" description="Polar residues" evidence="1">
    <location>
        <begin position="1031"/>
        <end position="1040"/>
    </location>
</feature>
<feature type="region of interest" description="Disordered" evidence="1">
    <location>
        <begin position="469"/>
        <end position="507"/>
    </location>
</feature>
<feature type="compositionally biased region" description="Polar residues" evidence="1">
    <location>
        <begin position="868"/>
        <end position="878"/>
    </location>
</feature>
<feature type="region of interest" description="Disordered" evidence="1">
    <location>
        <begin position="1"/>
        <end position="64"/>
    </location>
</feature>
<feature type="region of interest" description="Disordered" evidence="1">
    <location>
        <begin position="294"/>
        <end position="448"/>
    </location>
</feature>
<evidence type="ECO:0000313" key="2">
    <source>
        <dbReference type="EMBL" id="CEL51778.1"/>
    </source>
</evidence>
<reference evidence="2 3" key="1">
    <citation type="submission" date="2014-11" db="EMBL/GenBank/DDBJ databases">
        <authorList>
            <person name="Wibberg Daniel"/>
        </authorList>
    </citation>
    <scope>NUCLEOTIDE SEQUENCE [LARGE SCALE GENOMIC DNA]</scope>
    <source>
        <strain evidence="2">Rhizoctonia solani AG1-IB 7/3/14</strain>
    </source>
</reference>
<feature type="compositionally biased region" description="Polar residues" evidence="1">
    <location>
        <begin position="944"/>
        <end position="958"/>
    </location>
</feature>
<dbReference type="GO" id="GO:0046982">
    <property type="term" value="F:protein heterodimerization activity"/>
    <property type="evidence" value="ECO:0007669"/>
    <property type="project" value="InterPro"/>
</dbReference>
<dbReference type="GO" id="GO:0005634">
    <property type="term" value="C:nucleus"/>
    <property type="evidence" value="ECO:0007669"/>
    <property type="project" value="InterPro"/>
</dbReference>